<dbReference type="GO" id="GO:0016151">
    <property type="term" value="F:nickel cation binding"/>
    <property type="evidence" value="ECO:0007669"/>
    <property type="project" value="InterPro"/>
</dbReference>
<dbReference type="RefSeq" id="XP_040763628.1">
    <property type="nucleotide sequence ID" value="XM_040905732.1"/>
</dbReference>
<dbReference type="Pfam" id="PF01774">
    <property type="entry name" value="UreD"/>
    <property type="match status" value="1"/>
</dbReference>
<dbReference type="FunCoup" id="A0A165DYK7">
    <property type="interactions" value="41"/>
</dbReference>
<evidence type="ECO:0000256" key="1">
    <source>
        <dbReference type="ARBA" id="ARBA00007177"/>
    </source>
</evidence>
<evidence type="ECO:0000256" key="2">
    <source>
        <dbReference type="ARBA" id="ARBA00023186"/>
    </source>
</evidence>
<protein>
    <submittedName>
        <fullName evidence="3">UreD-domain-containing protein</fullName>
    </submittedName>
</protein>
<evidence type="ECO:0000313" key="3">
    <source>
        <dbReference type="EMBL" id="KZT05888.1"/>
    </source>
</evidence>
<dbReference type="HAMAP" id="MF_01384">
    <property type="entry name" value="UreD"/>
    <property type="match status" value="1"/>
</dbReference>
<evidence type="ECO:0000313" key="4">
    <source>
        <dbReference type="Proteomes" id="UP000076871"/>
    </source>
</evidence>
<sequence length="297" mass="32702">MNAGIGRIVLQMHGSEASFSELSSTYPLKLLSPRIEQRNVSVVYVMTYGGGLVGGDRIDLSVDVKAGATLVMLSQGSTKVFKTRPGQRPSARSQGTPSDAITTQVMNVTIEDGGALFQLPDPVTCFRSAKYNQLQIFRIKGNASAVILDSVTSGRRALGEEWVFARYHSMNEIWVDEERIAKDVMLLEEQDSASSMLAPRTLADTLRPYSCYATVIMYGPLVQDTIQRLSAEYAKIIVFRHALPPDLLWSFSPLKNGRGCILRLAAKETEDIRTWLGEQLTAFQGIVGCDVYRKAVG</sequence>
<name>A0A165DYK7_9APHY</name>
<comment type="similarity">
    <text evidence="1">Belongs to the UreD family.</text>
</comment>
<dbReference type="OrthoDB" id="5550464at2759"/>
<dbReference type="InParanoid" id="A0A165DYK7"/>
<dbReference type="STRING" id="1314785.A0A165DYK7"/>
<reference evidence="3 4" key="1">
    <citation type="journal article" date="2016" name="Mol. Biol. Evol.">
        <title>Comparative Genomics of Early-Diverging Mushroom-Forming Fungi Provides Insights into the Origins of Lignocellulose Decay Capabilities.</title>
        <authorList>
            <person name="Nagy L.G."/>
            <person name="Riley R."/>
            <person name="Tritt A."/>
            <person name="Adam C."/>
            <person name="Daum C."/>
            <person name="Floudas D."/>
            <person name="Sun H."/>
            <person name="Yadav J.S."/>
            <person name="Pangilinan J."/>
            <person name="Larsson K.H."/>
            <person name="Matsuura K."/>
            <person name="Barry K."/>
            <person name="Labutti K."/>
            <person name="Kuo R."/>
            <person name="Ohm R.A."/>
            <person name="Bhattacharya S.S."/>
            <person name="Shirouzu T."/>
            <person name="Yoshinaga Y."/>
            <person name="Martin F.M."/>
            <person name="Grigoriev I.V."/>
            <person name="Hibbett D.S."/>
        </authorList>
    </citation>
    <scope>NUCLEOTIDE SEQUENCE [LARGE SCALE GENOMIC DNA]</scope>
    <source>
        <strain evidence="3 4">93-53</strain>
    </source>
</reference>
<dbReference type="Proteomes" id="UP000076871">
    <property type="component" value="Unassembled WGS sequence"/>
</dbReference>
<dbReference type="PANTHER" id="PTHR33643:SF1">
    <property type="entry name" value="UREASE ACCESSORY PROTEIN D"/>
    <property type="match status" value="1"/>
</dbReference>
<gene>
    <name evidence="3" type="ORF">LAESUDRAFT_680438</name>
</gene>
<dbReference type="InterPro" id="IPR002669">
    <property type="entry name" value="UreD"/>
</dbReference>
<dbReference type="EMBL" id="KV427627">
    <property type="protein sequence ID" value="KZT05888.1"/>
    <property type="molecule type" value="Genomic_DNA"/>
</dbReference>
<accession>A0A165DYK7</accession>
<keyword evidence="4" id="KW-1185">Reference proteome</keyword>
<keyword evidence="2" id="KW-0143">Chaperone</keyword>
<dbReference type="AlphaFoldDB" id="A0A165DYK7"/>
<proteinExistence type="inferred from homology"/>
<dbReference type="PANTHER" id="PTHR33643">
    <property type="entry name" value="UREASE ACCESSORY PROTEIN D"/>
    <property type="match status" value="1"/>
</dbReference>
<dbReference type="GeneID" id="63822762"/>
<organism evidence="3 4">
    <name type="scientific">Laetiporus sulphureus 93-53</name>
    <dbReference type="NCBI Taxonomy" id="1314785"/>
    <lineage>
        <taxon>Eukaryota</taxon>
        <taxon>Fungi</taxon>
        <taxon>Dikarya</taxon>
        <taxon>Basidiomycota</taxon>
        <taxon>Agaricomycotina</taxon>
        <taxon>Agaricomycetes</taxon>
        <taxon>Polyporales</taxon>
        <taxon>Laetiporus</taxon>
    </lineage>
</organism>